<comment type="function">
    <text evidence="8 10">Catalyzes the formation of dTDP-glucose, from dTTP and glucose 1-phosphate, as well as its pyrophosphorolysis.</text>
</comment>
<dbReference type="InterPro" id="IPR029044">
    <property type="entry name" value="Nucleotide-diphossugar_trans"/>
</dbReference>
<keyword evidence="7 10" id="KW-0460">Magnesium</keyword>
<dbReference type="FunFam" id="3.90.550.10:FF:000023">
    <property type="entry name" value="Glucose-1-phosphate thymidylyltransferase"/>
    <property type="match status" value="1"/>
</dbReference>
<evidence type="ECO:0000256" key="2">
    <source>
        <dbReference type="ARBA" id="ARBA00010480"/>
    </source>
</evidence>
<evidence type="ECO:0000256" key="5">
    <source>
        <dbReference type="ARBA" id="ARBA00022695"/>
    </source>
</evidence>
<evidence type="ECO:0000256" key="4">
    <source>
        <dbReference type="ARBA" id="ARBA00022679"/>
    </source>
</evidence>
<protein>
    <recommendedName>
        <fullName evidence="3 10">Glucose-1-phosphate thymidylyltransferase</fullName>
        <ecNumber evidence="3 10">2.7.7.24</ecNumber>
    </recommendedName>
</protein>
<keyword evidence="6 10" id="KW-0479">Metal-binding</keyword>
<comment type="catalytic activity">
    <reaction evidence="9 10">
        <text>dTTP + alpha-D-glucose 1-phosphate + H(+) = dTDP-alpha-D-glucose + diphosphate</text>
        <dbReference type="Rhea" id="RHEA:15225"/>
        <dbReference type="ChEBI" id="CHEBI:15378"/>
        <dbReference type="ChEBI" id="CHEBI:33019"/>
        <dbReference type="ChEBI" id="CHEBI:37568"/>
        <dbReference type="ChEBI" id="CHEBI:57477"/>
        <dbReference type="ChEBI" id="CHEBI:58601"/>
        <dbReference type="EC" id="2.7.7.24"/>
    </reaction>
</comment>
<name>A0A0F7HCV9_SERFO</name>
<accession>A0A0F7HCV9</accession>
<evidence type="ECO:0000256" key="10">
    <source>
        <dbReference type="RuleBase" id="RU003706"/>
    </source>
</evidence>
<comment type="cofactor">
    <cofactor evidence="1">
        <name>Mg(2+)</name>
        <dbReference type="ChEBI" id="CHEBI:18420"/>
    </cofactor>
</comment>
<evidence type="ECO:0000256" key="6">
    <source>
        <dbReference type="ARBA" id="ARBA00022723"/>
    </source>
</evidence>
<dbReference type="InterPro" id="IPR005907">
    <property type="entry name" value="G1P_thy_trans_s"/>
</dbReference>
<dbReference type="InterPro" id="IPR005835">
    <property type="entry name" value="NTP_transferase_dom"/>
</dbReference>
<dbReference type="PANTHER" id="PTHR43532:SF4">
    <property type="entry name" value="GLUCOSE-1-PHOSPHATE THYMIDYLYLTRANSFERASE 2"/>
    <property type="match status" value="1"/>
</dbReference>
<keyword evidence="4 10" id="KW-0808">Transferase</keyword>
<reference evidence="11" key="1">
    <citation type="submission" date="2019-05" db="EMBL/GenBank/DDBJ databases">
        <authorList>
            <consortium name="Pathogen Informatics"/>
        </authorList>
    </citation>
    <scope>NUCLEOTIDE SEQUENCE [LARGE SCALE GENOMIC DNA]</scope>
    <source>
        <strain evidence="11">NCTC12965</strain>
    </source>
</reference>
<dbReference type="EC" id="2.7.7.24" evidence="3 10"/>
<evidence type="ECO:0000256" key="3">
    <source>
        <dbReference type="ARBA" id="ARBA00012461"/>
    </source>
</evidence>
<dbReference type="GO" id="GO:0046872">
    <property type="term" value="F:metal ion binding"/>
    <property type="evidence" value="ECO:0007669"/>
    <property type="project" value="UniProtKB-KW"/>
</dbReference>
<proteinExistence type="inferred from homology"/>
<sequence length="289" mass="32263">MKGIVLAGGSGTRLYPITRGVSKQLLPIYDKPMIYYPLSVLMLAGIRDILIISTPEDMPSFKRLLGDGSRFGISLSYAIQPSPDGLAQAFLIGEEFINGDSCALVLGDNIFFGQSFGKKLTSVVDRNQGATVFGYQVMDPERFGVVEFDDDFRALSLEEKPAKPKSNWAVTGLYFYDHHVVEMAKQVKPSARGELEITTLNQMYLDKEALNVELLGRGFAWLDTGTHDSLIEASQFVHTIENRQGFKVACLEEIAYRKGWLTREQVEAEAKLLSKTLYGQYLLQLSLEK</sequence>
<dbReference type="Pfam" id="PF00483">
    <property type="entry name" value="NTP_transferase"/>
    <property type="match status" value="1"/>
</dbReference>
<keyword evidence="5 10" id="KW-0548">Nucleotidyltransferase</keyword>
<dbReference type="RefSeq" id="WP_024484860.1">
    <property type="nucleotide sequence ID" value="NZ_CAMKUH010000025.1"/>
</dbReference>
<evidence type="ECO:0000256" key="1">
    <source>
        <dbReference type="ARBA" id="ARBA00001946"/>
    </source>
</evidence>
<dbReference type="NCBIfam" id="TIGR01207">
    <property type="entry name" value="rmlA"/>
    <property type="match status" value="1"/>
</dbReference>
<gene>
    <name evidence="11" type="primary">rmlA2_2</name>
    <name evidence="11" type="ORF">NCTC12965_01546</name>
</gene>
<organism evidence="11">
    <name type="scientific">Serratia fonticola</name>
    <dbReference type="NCBI Taxonomy" id="47917"/>
    <lineage>
        <taxon>Bacteria</taxon>
        <taxon>Pseudomonadati</taxon>
        <taxon>Pseudomonadota</taxon>
        <taxon>Gammaproteobacteria</taxon>
        <taxon>Enterobacterales</taxon>
        <taxon>Yersiniaceae</taxon>
        <taxon>Serratia</taxon>
    </lineage>
</organism>
<comment type="similarity">
    <text evidence="2 10">Belongs to the glucose-1-phosphate thymidylyltransferase family.</text>
</comment>
<dbReference type="SUPFAM" id="SSF53448">
    <property type="entry name" value="Nucleotide-diphospho-sugar transferases"/>
    <property type="match status" value="1"/>
</dbReference>
<evidence type="ECO:0000256" key="7">
    <source>
        <dbReference type="ARBA" id="ARBA00022842"/>
    </source>
</evidence>
<dbReference type="Gene3D" id="3.90.550.10">
    <property type="entry name" value="Spore Coat Polysaccharide Biosynthesis Protein SpsA, Chain A"/>
    <property type="match status" value="1"/>
</dbReference>
<evidence type="ECO:0000313" key="11">
    <source>
        <dbReference type="EMBL" id="VTR22587.1"/>
    </source>
</evidence>
<evidence type="ECO:0000256" key="8">
    <source>
        <dbReference type="ARBA" id="ARBA00037065"/>
    </source>
</evidence>
<dbReference type="CDD" id="cd02538">
    <property type="entry name" value="G1P_TT_short"/>
    <property type="match status" value="1"/>
</dbReference>
<dbReference type="GeneID" id="30321930"/>
<dbReference type="EMBL" id="CABEEZ010000029">
    <property type="protein sequence ID" value="VTR22587.1"/>
    <property type="molecule type" value="Genomic_DNA"/>
</dbReference>
<dbReference type="KEGG" id="sfw:WN53_17275"/>
<dbReference type="AlphaFoldDB" id="A0A0F7HCV9"/>
<dbReference type="PANTHER" id="PTHR43532">
    <property type="entry name" value="GLUCOSE-1-PHOSPHATE THYMIDYLYLTRANSFERASE"/>
    <property type="match status" value="1"/>
</dbReference>
<dbReference type="GO" id="GO:0008879">
    <property type="term" value="F:glucose-1-phosphate thymidylyltransferase activity"/>
    <property type="evidence" value="ECO:0007669"/>
    <property type="project" value="UniProtKB-EC"/>
</dbReference>
<evidence type="ECO:0000256" key="9">
    <source>
        <dbReference type="ARBA" id="ARBA00049336"/>
    </source>
</evidence>